<dbReference type="AlphaFoldDB" id="A0A438G933"/>
<evidence type="ECO:0000256" key="1">
    <source>
        <dbReference type="SAM" id="Phobius"/>
    </source>
</evidence>
<sequence>MEDDQSNISSMVLMLSSEGALSQPKETGFFIERNMKEGNSLQRKHAVCDCVITVEVSSVMIGGWLLYLVVA</sequence>
<name>A0A438G933_VITVI</name>
<keyword evidence="1" id="KW-1133">Transmembrane helix</keyword>
<gene>
    <name evidence="2" type="ORF">CK203_056067</name>
</gene>
<keyword evidence="1" id="KW-0812">Transmembrane</keyword>
<proteinExistence type="predicted"/>
<dbReference type="Proteomes" id="UP000288805">
    <property type="component" value="Unassembled WGS sequence"/>
</dbReference>
<comment type="caution">
    <text evidence="2">The sequence shown here is derived from an EMBL/GenBank/DDBJ whole genome shotgun (WGS) entry which is preliminary data.</text>
</comment>
<reference evidence="2 3" key="1">
    <citation type="journal article" date="2018" name="PLoS Genet.">
        <title>Population sequencing reveals clonal diversity and ancestral inbreeding in the grapevine cultivar Chardonnay.</title>
        <authorList>
            <person name="Roach M.J."/>
            <person name="Johnson D.L."/>
            <person name="Bohlmann J."/>
            <person name="van Vuuren H.J."/>
            <person name="Jones S.J."/>
            <person name="Pretorius I.S."/>
            <person name="Schmidt S.A."/>
            <person name="Borneman A.R."/>
        </authorList>
    </citation>
    <scope>NUCLEOTIDE SEQUENCE [LARGE SCALE GENOMIC DNA]</scope>
    <source>
        <strain evidence="3">cv. Chardonnay</strain>
        <tissue evidence="2">Leaf</tissue>
    </source>
</reference>
<evidence type="ECO:0000313" key="2">
    <source>
        <dbReference type="EMBL" id="RVW68684.1"/>
    </source>
</evidence>
<keyword evidence="1" id="KW-0472">Membrane</keyword>
<feature type="transmembrane region" description="Helical" evidence="1">
    <location>
        <begin position="46"/>
        <end position="70"/>
    </location>
</feature>
<organism evidence="2 3">
    <name type="scientific">Vitis vinifera</name>
    <name type="common">Grape</name>
    <dbReference type="NCBI Taxonomy" id="29760"/>
    <lineage>
        <taxon>Eukaryota</taxon>
        <taxon>Viridiplantae</taxon>
        <taxon>Streptophyta</taxon>
        <taxon>Embryophyta</taxon>
        <taxon>Tracheophyta</taxon>
        <taxon>Spermatophyta</taxon>
        <taxon>Magnoliopsida</taxon>
        <taxon>eudicotyledons</taxon>
        <taxon>Gunneridae</taxon>
        <taxon>Pentapetalae</taxon>
        <taxon>rosids</taxon>
        <taxon>Vitales</taxon>
        <taxon>Vitaceae</taxon>
        <taxon>Viteae</taxon>
        <taxon>Vitis</taxon>
    </lineage>
</organism>
<evidence type="ECO:0000313" key="3">
    <source>
        <dbReference type="Proteomes" id="UP000288805"/>
    </source>
</evidence>
<dbReference type="EMBL" id="QGNW01000523">
    <property type="protein sequence ID" value="RVW68684.1"/>
    <property type="molecule type" value="Genomic_DNA"/>
</dbReference>
<protein>
    <submittedName>
        <fullName evidence="2">Uncharacterized protein</fullName>
    </submittedName>
</protein>
<accession>A0A438G933</accession>